<proteinExistence type="inferred from homology"/>
<evidence type="ECO:0000256" key="7">
    <source>
        <dbReference type="ARBA" id="ARBA00023277"/>
    </source>
</evidence>
<evidence type="ECO:0000313" key="11">
    <source>
        <dbReference type="EMBL" id="KAK4041821.1"/>
    </source>
</evidence>
<comment type="catalytic activity">
    <reaction evidence="1 10">
        <text>Endohydrolysis of beta-(1-&gt;4)-linkages between D-glucosamine residues in a partly acetylated chitosan.</text>
        <dbReference type="EC" id="3.2.1.132"/>
    </reaction>
</comment>
<evidence type="ECO:0000256" key="1">
    <source>
        <dbReference type="ARBA" id="ARBA00000405"/>
    </source>
</evidence>
<dbReference type="InterPro" id="IPR009939">
    <property type="entry name" value="Chitosanase_fungal"/>
</dbReference>
<keyword evidence="4" id="KW-0964">Secreted</keyword>
<keyword evidence="9 10" id="KW-0624">Polysaccharide degradation</keyword>
<comment type="function">
    <text evidence="10">Chitosanase catalyzing the endo-type cleavage of chitosan, the deacylated form of chitin. Chitosanase may be crucial in the degradation of the deacetylated portion of chitin in the fungal cell wall.</text>
</comment>
<keyword evidence="12" id="KW-1185">Reference proteome</keyword>
<keyword evidence="8 10" id="KW-0326">Glycosidase</keyword>
<dbReference type="EMBL" id="MU854350">
    <property type="protein sequence ID" value="KAK4041821.1"/>
    <property type="molecule type" value="Genomic_DNA"/>
</dbReference>
<organism evidence="11 12">
    <name type="scientific">Parachaetomium inaequale</name>
    <dbReference type="NCBI Taxonomy" id="2588326"/>
    <lineage>
        <taxon>Eukaryota</taxon>
        <taxon>Fungi</taxon>
        <taxon>Dikarya</taxon>
        <taxon>Ascomycota</taxon>
        <taxon>Pezizomycotina</taxon>
        <taxon>Sordariomycetes</taxon>
        <taxon>Sordariomycetidae</taxon>
        <taxon>Sordariales</taxon>
        <taxon>Chaetomiaceae</taxon>
        <taxon>Parachaetomium</taxon>
    </lineage>
</organism>
<dbReference type="GO" id="GO:0000272">
    <property type="term" value="P:polysaccharide catabolic process"/>
    <property type="evidence" value="ECO:0007669"/>
    <property type="project" value="UniProtKB-KW"/>
</dbReference>
<evidence type="ECO:0000256" key="4">
    <source>
        <dbReference type="ARBA" id="ARBA00022525"/>
    </source>
</evidence>
<dbReference type="AlphaFoldDB" id="A0AAN6PMZ2"/>
<evidence type="ECO:0000256" key="10">
    <source>
        <dbReference type="RuleBase" id="RU361208"/>
    </source>
</evidence>
<evidence type="ECO:0000256" key="3">
    <source>
        <dbReference type="ARBA" id="ARBA00007799"/>
    </source>
</evidence>
<evidence type="ECO:0000256" key="2">
    <source>
        <dbReference type="ARBA" id="ARBA00004613"/>
    </source>
</evidence>
<protein>
    <recommendedName>
        <fullName evidence="10">Endo-chitosanase</fullName>
        <ecNumber evidence="10">3.2.1.132</ecNumber>
    </recommendedName>
</protein>
<evidence type="ECO:0000313" key="12">
    <source>
        <dbReference type="Proteomes" id="UP001303115"/>
    </source>
</evidence>
<gene>
    <name evidence="11" type="ORF">C8A01DRAFT_34071</name>
</gene>
<reference evidence="12" key="1">
    <citation type="journal article" date="2023" name="Mol. Phylogenet. Evol.">
        <title>Genome-scale phylogeny and comparative genomics of the fungal order Sordariales.</title>
        <authorList>
            <person name="Hensen N."/>
            <person name="Bonometti L."/>
            <person name="Westerberg I."/>
            <person name="Brannstrom I.O."/>
            <person name="Guillou S."/>
            <person name="Cros-Aarteil S."/>
            <person name="Calhoun S."/>
            <person name="Haridas S."/>
            <person name="Kuo A."/>
            <person name="Mondo S."/>
            <person name="Pangilinan J."/>
            <person name="Riley R."/>
            <person name="LaButti K."/>
            <person name="Andreopoulos B."/>
            <person name="Lipzen A."/>
            <person name="Chen C."/>
            <person name="Yan M."/>
            <person name="Daum C."/>
            <person name="Ng V."/>
            <person name="Clum A."/>
            <person name="Steindorff A."/>
            <person name="Ohm R.A."/>
            <person name="Martin F."/>
            <person name="Silar P."/>
            <person name="Natvig D.O."/>
            <person name="Lalanne C."/>
            <person name="Gautier V."/>
            <person name="Ament-Velasquez S.L."/>
            <person name="Kruys A."/>
            <person name="Hutchinson M.I."/>
            <person name="Powell A.J."/>
            <person name="Barry K."/>
            <person name="Miller A.N."/>
            <person name="Grigoriev I.V."/>
            <person name="Debuchy R."/>
            <person name="Gladieux P."/>
            <person name="Hiltunen Thoren M."/>
            <person name="Johannesson H."/>
        </authorList>
    </citation>
    <scope>NUCLEOTIDE SEQUENCE [LARGE SCALE GENOMIC DNA]</scope>
    <source>
        <strain evidence="12">CBS 284.82</strain>
    </source>
</reference>
<dbReference type="Proteomes" id="UP001303115">
    <property type="component" value="Unassembled WGS sequence"/>
</dbReference>
<evidence type="ECO:0000256" key="9">
    <source>
        <dbReference type="ARBA" id="ARBA00023326"/>
    </source>
</evidence>
<dbReference type="PANTHER" id="PTHR42061:SF6">
    <property type="entry name" value="ENDO-CHITOSANASE"/>
    <property type="match status" value="1"/>
</dbReference>
<feature type="signal peptide" evidence="10">
    <location>
        <begin position="1"/>
        <end position="28"/>
    </location>
</feature>
<dbReference type="GO" id="GO:0016977">
    <property type="term" value="F:chitosanase activity"/>
    <property type="evidence" value="ECO:0007669"/>
    <property type="project" value="UniProtKB-EC"/>
</dbReference>
<name>A0AAN6PMZ2_9PEZI</name>
<keyword evidence="5 10" id="KW-0732">Signal</keyword>
<dbReference type="Pfam" id="PF07335">
    <property type="entry name" value="Glyco_hydro_75"/>
    <property type="match status" value="1"/>
</dbReference>
<dbReference type="PANTHER" id="PTHR42061">
    <property type="entry name" value="ENDO-CHITOSANASE"/>
    <property type="match status" value="1"/>
</dbReference>
<accession>A0AAN6PMZ2</accession>
<keyword evidence="7" id="KW-0119">Carbohydrate metabolism</keyword>
<comment type="caution">
    <text evidence="11">The sequence shown here is derived from an EMBL/GenBank/DDBJ whole genome shotgun (WGS) entry which is preliminary data.</text>
</comment>
<keyword evidence="6 10" id="KW-0378">Hydrolase</keyword>
<evidence type="ECO:0000256" key="5">
    <source>
        <dbReference type="ARBA" id="ARBA00022729"/>
    </source>
</evidence>
<dbReference type="EC" id="3.2.1.132" evidence="10"/>
<sequence length="305" mass="32629">MSTPLFPLRLVMLVIQLLLLSLAAISSARDAPQNLRDFYDAVRAKGRCSKELATGFYSREGGSNAFAYCGDHLTSSGIIYLQGRDGALANLDVDCDGANPGGASDDGRCRRDISPDVQNATTFRDVLAGYGRAGVTDLNPYVHPYVVFGNARGTRGRSGWRAFDPTEHGMRPLSVMAVVCPNRQVVYGVWGDTNGDDGPKPMVGEASLSLVTACGGKRVTGNNGIDEDTALFLGFTGDEAVPGPDGADWAAKDFDTFERSIEGLGSRLVARVRVGDEDASCKLRPGWIRPVAVVVVLKARRLLRS</sequence>
<comment type="subcellular location">
    <subcellularLocation>
        <location evidence="2 10">Secreted</location>
    </subcellularLocation>
</comment>
<feature type="chain" id="PRO_5042666062" description="Endo-chitosanase" evidence="10">
    <location>
        <begin position="29"/>
        <end position="305"/>
    </location>
</feature>
<comment type="similarity">
    <text evidence="3 10">Belongs to the glycosyl hydrolase 75 family.</text>
</comment>
<dbReference type="GO" id="GO:0005576">
    <property type="term" value="C:extracellular region"/>
    <property type="evidence" value="ECO:0007669"/>
    <property type="project" value="UniProtKB-SubCell"/>
</dbReference>
<evidence type="ECO:0000256" key="8">
    <source>
        <dbReference type="ARBA" id="ARBA00023295"/>
    </source>
</evidence>
<evidence type="ECO:0000256" key="6">
    <source>
        <dbReference type="ARBA" id="ARBA00022801"/>
    </source>
</evidence>